<dbReference type="GO" id="GO:0015937">
    <property type="term" value="P:coenzyme A biosynthetic process"/>
    <property type="evidence" value="ECO:0007669"/>
    <property type="project" value="UniProtKB-UniRule"/>
</dbReference>
<keyword evidence="6" id="KW-1185">Reference proteome</keyword>
<dbReference type="OrthoDB" id="9812943at2"/>
<dbReference type="EMBL" id="PDJG01000001">
    <property type="protein sequence ID" value="PFG33278.1"/>
    <property type="molecule type" value="Genomic_DNA"/>
</dbReference>
<evidence type="ECO:0000313" key="6">
    <source>
        <dbReference type="Proteomes" id="UP000225548"/>
    </source>
</evidence>
<dbReference type="GO" id="GO:0004140">
    <property type="term" value="F:dephospho-CoA kinase activity"/>
    <property type="evidence" value="ECO:0007669"/>
    <property type="project" value="UniProtKB-UniRule"/>
</dbReference>
<accession>A0A2A9E2V3</accession>
<comment type="catalytic activity">
    <reaction evidence="3">
        <text>3'-dephospho-CoA + ATP = ADP + CoA + H(+)</text>
        <dbReference type="Rhea" id="RHEA:18245"/>
        <dbReference type="ChEBI" id="CHEBI:15378"/>
        <dbReference type="ChEBI" id="CHEBI:30616"/>
        <dbReference type="ChEBI" id="CHEBI:57287"/>
        <dbReference type="ChEBI" id="CHEBI:57328"/>
        <dbReference type="ChEBI" id="CHEBI:456216"/>
        <dbReference type="EC" id="2.7.1.24"/>
    </reaction>
</comment>
<evidence type="ECO:0000256" key="2">
    <source>
        <dbReference type="ARBA" id="ARBA00022840"/>
    </source>
</evidence>
<proteinExistence type="inferred from homology"/>
<dbReference type="Gene3D" id="3.40.50.300">
    <property type="entry name" value="P-loop containing nucleotide triphosphate hydrolases"/>
    <property type="match status" value="1"/>
</dbReference>
<dbReference type="RefSeq" id="WP_098454505.1">
    <property type="nucleotide sequence ID" value="NZ_PDJG01000001.1"/>
</dbReference>
<keyword evidence="3 5" id="KW-0418">Kinase</keyword>
<dbReference type="CDD" id="cd02022">
    <property type="entry name" value="DPCK"/>
    <property type="match status" value="1"/>
</dbReference>
<dbReference type="NCBIfam" id="TIGR00152">
    <property type="entry name" value="dephospho-CoA kinase"/>
    <property type="match status" value="1"/>
</dbReference>
<reference evidence="5 6" key="1">
    <citation type="submission" date="2017-10" db="EMBL/GenBank/DDBJ databases">
        <title>Sequencing the genomes of 1000 actinobacteria strains.</title>
        <authorList>
            <person name="Klenk H.-P."/>
        </authorList>
    </citation>
    <scope>NUCLEOTIDE SEQUENCE [LARGE SCALE GENOMIC DNA]</scope>
    <source>
        <strain evidence="5 6">DSM 18966</strain>
    </source>
</reference>
<comment type="subcellular location">
    <subcellularLocation>
        <location evidence="3">Cytoplasm</location>
    </subcellularLocation>
</comment>
<feature type="binding site" evidence="3">
    <location>
        <begin position="11"/>
        <end position="16"/>
    </location>
    <ligand>
        <name>ATP</name>
        <dbReference type="ChEBI" id="CHEBI:30616"/>
    </ligand>
</feature>
<protein>
    <recommendedName>
        <fullName evidence="3 4">Dephospho-CoA kinase</fullName>
        <ecNumber evidence="3 4">2.7.1.24</ecNumber>
    </recommendedName>
    <alternativeName>
        <fullName evidence="3">Dephosphocoenzyme A kinase</fullName>
    </alternativeName>
</protein>
<dbReference type="HAMAP" id="MF_00376">
    <property type="entry name" value="Dephospho_CoA_kinase"/>
    <property type="match status" value="1"/>
</dbReference>
<dbReference type="Pfam" id="PF01121">
    <property type="entry name" value="CoaE"/>
    <property type="match status" value="1"/>
</dbReference>
<dbReference type="PANTHER" id="PTHR10695:SF46">
    <property type="entry name" value="BIFUNCTIONAL COENZYME A SYNTHASE-RELATED"/>
    <property type="match status" value="1"/>
</dbReference>
<comment type="similarity">
    <text evidence="3">Belongs to the CoaE family.</text>
</comment>
<dbReference type="NCBIfam" id="NF002879">
    <property type="entry name" value="PRK03333.1"/>
    <property type="match status" value="1"/>
</dbReference>
<sequence length="205" mass="21710">MLRIGLTGGIAAGKSVAARRFAEHGAVVIDHDLLAREVVAPGTIGLERVVEVFGEGVLGPDGALDRAALGHIVFGNHEARARLNALVHPEIHRLSVEREAAAGAADPGAVVVHDIPLLVETGQEDAFHILVVVDTPADLRIRRLVEGRGLSLPEARQRVAAQADDDVRRAAADIVVSGERAEDDLLAAIDALWARLQDEVAEEVV</sequence>
<evidence type="ECO:0000256" key="4">
    <source>
        <dbReference type="NCBIfam" id="TIGR00152"/>
    </source>
</evidence>
<keyword evidence="2 3" id="KW-0067">ATP-binding</keyword>
<dbReference type="UniPathway" id="UPA00241">
    <property type="reaction ID" value="UER00356"/>
</dbReference>
<name>A0A2A9E2V3_9MICO</name>
<dbReference type="GO" id="GO:0005524">
    <property type="term" value="F:ATP binding"/>
    <property type="evidence" value="ECO:0007669"/>
    <property type="project" value="UniProtKB-UniRule"/>
</dbReference>
<keyword evidence="3" id="KW-0963">Cytoplasm</keyword>
<evidence type="ECO:0000313" key="5">
    <source>
        <dbReference type="EMBL" id="PFG33278.1"/>
    </source>
</evidence>
<dbReference type="EC" id="2.7.1.24" evidence="3 4"/>
<dbReference type="AlphaFoldDB" id="A0A2A9E2V3"/>
<keyword evidence="3" id="KW-0808">Transferase</keyword>
<comment type="caution">
    <text evidence="5">The sequence shown here is derived from an EMBL/GenBank/DDBJ whole genome shotgun (WGS) entry which is preliminary data.</text>
</comment>
<dbReference type="GO" id="GO:0005737">
    <property type="term" value="C:cytoplasm"/>
    <property type="evidence" value="ECO:0007669"/>
    <property type="project" value="UniProtKB-SubCell"/>
</dbReference>
<comment type="pathway">
    <text evidence="3">Cofactor biosynthesis; coenzyme A biosynthesis; CoA from (R)-pantothenate: step 5/5.</text>
</comment>
<dbReference type="PANTHER" id="PTHR10695">
    <property type="entry name" value="DEPHOSPHO-COA KINASE-RELATED"/>
    <property type="match status" value="1"/>
</dbReference>
<dbReference type="SUPFAM" id="SSF52540">
    <property type="entry name" value="P-loop containing nucleoside triphosphate hydrolases"/>
    <property type="match status" value="1"/>
</dbReference>
<evidence type="ECO:0000256" key="3">
    <source>
        <dbReference type="HAMAP-Rule" id="MF_00376"/>
    </source>
</evidence>
<dbReference type="Proteomes" id="UP000225548">
    <property type="component" value="Unassembled WGS sequence"/>
</dbReference>
<evidence type="ECO:0000256" key="1">
    <source>
        <dbReference type="ARBA" id="ARBA00022741"/>
    </source>
</evidence>
<dbReference type="InterPro" id="IPR001977">
    <property type="entry name" value="Depp_CoAkinase"/>
</dbReference>
<keyword evidence="3" id="KW-0173">Coenzyme A biosynthesis</keyword>
<comment type="function">
    <text evidence="3">Catalyzes the phosphorylation of the 3'-hydroxyl group of dephosphocoenzyme A to form coenzyme A.</text>
</comment>
<dbReference type="InterPro" id="IPR027417">
    <property type="entry name" value="P-loop_NTPase"/>
</dbReference>
<dbReference type="PROSITE" id="PS51219">
    <property type="entry name" value="DPCK"/>
    <property type="match status" value="1"/>
</dbReference>
<keyword evidence="1 3" id="KW-0547">Nucleotide-binding</keyword>
<gene>
    <name evidence="3" type="primary">coaE</name>
    <name evidence="5" type="ORF">ATL42_1142</name>
</gene>
<organism evidence="5 6">
    <name type="scientific">Sanguibacter antarcticus</name>
    <dbReference type="NCBI Taxonomy" id="372484"/>
    <lineage>
        <taxon>Bacteria</taxon>
        <taxon>Bacillati</taxon>
        <taxon>Actinomycetota</taxon>
        <taxon>Actinomycetes</taxon>
        <taxon>Micrococcales</taxon>
        <taxon>Sanguibacteraceae</taxon>
        <taxon>Sanguibacter</taxon>
    </lineage>
</organism>